<dbReference type="PIRSF" id="PIRSF009375">
    <property type="entry name" value="Retromer_Vps35"/>
    <property type="match status" value="1"/>
</dbReference>
<evidence type="ECO:0000256" key="1">
    <source>
        <dbReference type="ARBA" id="ARBA00004170"/>
    </source>
</evidence>
<evidence type="ECO:0000256" key="4">
    <source>
        <dbReference type="ARBA" id="ARBA00022927"/>
    </source>
</evidence>
<evidence type="ECO:0000256" key="5">
    <source>
        <dbReference type="ARBA" id="ARBA00023136"/>
    </source>
</evidence>
<keyword evidence="5" id="KW-0472">Membrane</keyword>
<dbReference type="InterPro" id="IPR042491">
    <property type="entry name" value="Vps35_C"/>
</dbReference>
<dbReference type="RefSeq" id="XP_066695439.1">
    <property type="nucleotide sequence ID" value="XM_066848743.1"/>
</dbReference>
<protein>
    <recommendedName>
        <fullName evidence="6">Vacuolar protein sorting-associated protein 35</fullName>
    </recommendedName>
</protein>
<keyword evidence="9" id="KW-1185">Reference proteome</keyword>
<feature type="region of interest" description="Disordered" evidence="7">
    <location>
        <begin position="332"/>
        <end position="387"/>
    </location>
</feature>
<name>A0ABR1Q0A0_9PEZI</name>
<organism evidence="8 9">
    <name type="scientific">Apiospora aurea</name>
    <dbReference type="NCBI Taxonomy" id="335848"/>
    <lineage>
        <taxon>Eukaryota</taxon>
        <taxon>Fungi</taxon>
        <taxon>Dikarya</taxon>
        <taxon>Ascomycota</taxon>
        <taxon>Pezizomycotina</taxon>
        <taxon>Sordariomycetes</taxon>
        <taxon>Xylariomycetidae</taxon>
        <taxon>Amphisphaeriales</taxon>
        <taxon>Apiosporaceae</taxon>
        <taxon>Apiospora</taxon>
    </lineage>
</organism>
<dbReference type="Proteomes" id="UP001391051">
    <property type="component" value="Unassembled WGS sequence"/>
</dbReference>
<comment type="subcellular location">
    <subcellularLocation>
        <location evidence="1">Membrane</location>
        <topology evidence="1">Peripheral membrane protein</topology>
    </subcellularLocation>
</comment>
<keyword evidence="3 6" id="KW-0813">Transport</keyword>
<evidence type="ECO:0000256" key="7">
    <source>
        <dbReference type="SAM" id="MobiDB-lite"/>
    </source>
</evidence>
<comment type="function">
    <text evidence="6">Plays a role in vesicular protein sorting.</text>
</comment>
<feature type="compositionally biased region" description="Basic and acidic residues" evidence="7">
    <location>
        <begin position="332"/>
        <end position="343"/>
    </location>
</feature>
<dbReference type="InterPro" id="IPR005378">
    <property type="entry name" value="Vps35"/>
</dbReference>
<gene>
    <name evidence="8" type="ORF">PG986_012521</name>
</gene>
<evidence type="ECO:0000313" key="9">
    <source>
        <dbReference type="Proteomes" id="UP001391051"/>
    </source>
</evidence>
<dbReference type="Pfam" id="PF03635">
    <property type="entry name" value="Vps35"/>
    <property type="match status" value="1"/>
</dbReference>
<evidence type="ECO:0000256" key="2">
    <source>
        <dbReference type="ARBA" id="ARBA00006536"/>
    </source>
</evidence>
<dbReference type="Gene3D" id="1.25.40.660">
    <property type="entry name" value="Vacuolar protein sorting-associated protein 35, helical subcomplex Vps35-C"/>
    <property type="match status" value="1"/>
</dbReference>
<evidence type="ECO:0000256" key="6">
    <source>
        <dbReference type="PIRNR" id="PIRNR009375"/>
    </source>
</evidence>
<keyword evidence="4 6" id="KW-0653">Protein transport</keyword>
<dbReference type="EMBL" id="JAQQWE010000008">
    <property type="protein sequence ID" value="KAK7943408.1"/>
    <property type="molecule type" value="Genomic_DNA"/>
</dbReference>
<dbReference type="GeneID" id="92081805"/>
<dbReference type="PANTHER" id="PTHR11099:SF0">
    <property type="entry name" value="VACUOLAR PROTEIN SORTING-ASSOCIATED PROTEIN 35"/>
    <property type="match status" value="1"/>
</dbReference>
<accession>A0ABR1Q0A0</accession>
<sequence>MSNTPAPPEDQARLLEDALIAVRQQTVLMRKCLDTPSKLMDALKCCSTLVSELRTSSLGPKQYYELYMAVFDALRYLSVHLKENHPHNHLADLYELVQYAGNIVPRLYLMMTVGTAYMAIPEAPVKELMKDMMDMSRGVQHPIRGLFLRYFLSGQARDFLPTGEGDGPEGNLQDSINFILTNFVEMNKLWVRLQHQGHSREREQRTKERKELQLLVGSNIVRLSQLVDLETYSNGILGPLLEQVVQCRDVLAQEYLLEIITQVFPDEFHLHTLDQFLGAVSRLNPHVNVKAIVIGLMDRLSAYAERESQAEVNEDKGKMEEEALSKLLEKRLRQTRTGEERTNGDSAEQTEDKPAESETETAPSIAETETTAVDGEAGAEEASPKKERGIPQNVKLYEIFFDQVNNLVTAQHLPIQDTIALLVSLTNLALNIYPDRLDYVDQVLEYANHKPFGTSTSAAEEICFYVYCAILTDICAPSPVTNLPDKKGCGWRSRPSLLRNHTKITTTDQLENVLEVLKVLIKEGSQPPAGYPGGPQRRAVETDETMEEQGWLARIVHLLDSENNDTQFKLLQMTRKAYGEGNERIRTTTPPLITAGMKLARRFKAREHYEDNWETQSSALYKFMHSAISSIYARVNGAGAAELALRLFSACGQTADMNGFEEVSYEFFAQAFTVYEEAISDSKAQFQAVCVIASALHQTRNFGKENYDTLITKCALHGSKLLRKPDQCRAVYLASHLWWATPIQATDESEEGLYRDGKRVLECLQRALRVADSCMEQATSIELFVEILDRYVYYFDQQNESVTTKYLNGLIELIHSNLGTNQQESASVESSKKHFKHTLENIAGRGYEGVVLYPQK</sequence>
<comment type="similarity">
    <text evidence="2 6">Belongs to the VPS35 family.</text>
</comment>
<dbReference type="PANTHER" id="PTHR11099">
    <property type="entry name" value="VACUOLAR SORTING PROTEIN 35"/>
    <property type="match status" value="1"/>
</dbReference>
<comment type="caution">
    <text evidence="8">The sequence shown here is derived from an EMBL/GenBank/DDBJ whole genome shotgun (WGS) entry which is preliminary data.</text>
</comment>
<proteinExistence type="inferred from homology"/>
<evidence type="ECO:0000313" key="8">
    <source>
        <dbReference type="EMBL" id="KAK7943408.1"/>
    </source>
</evidence>
<reference evidence="8 9" key="1">
    <citation type="submission" date="2023-01" db="EMBL/GenBank/DDBJ databases">
        <title>Analysis of 21 Apiospora genomes using comparative genomics revels a genus with tremendous synthesis potential of carbohydrate active enzymes and secondary metabolites.</title>
        <authorList>
            <person name="Sorensen T."/>
        </authorList>
    </citation>
    <scope>NUCLEOTIDE SEQUENCE [LARGE SCALE GENOMIC DNA]</scope>
    <source>
        <strain evidence="8 9">CBS 24483</strain>
    </source>
</reference>
<evidence type="ECO:0000256" key="3">
    <source>
        <dbReference type="ARBA" id="ARBA00022448"/>
    </source>
</evidence>